<gene>
    <name evidence="2" type="ORF">PODANS_1_20310</name>
</gene>
<dbReference type="EMBL" id="FO904936">
    <property type="protein sequence ID" value="CDP24420.1"/>
    <property type="molecule type" value="Genomic_DNA"/>
</dbReference>
<feature type="compositionally biased region" description="Polar residues" evidence="1">
    <location>
        <begin position="28"/>
        <end position="57"/>
    </location>
</feature>
<dbReference type="KEGG" id="pan:PODANSg4528"/>
<name>B2AUU3_PODAN</name>
<feature type="region of interest" description="Disordered" evidence="1">
    <location>
        <begin position="1"/>
        <end position="96"/>
    </location>
</feature>
<sequence length="149" mass="15521">MSGRGRGRGRGGAGTDTGAGRARRSTRQAAVQQQEQSEPTPSINTQSPAQQSNQAIPSQDGLMGPPPPPGIKNVQGPSVYQFSRRGAPRSERGGSLASLNSVAVSDSVYTAMTSQADHLSELASLPGSPIVEGADLDLNFIFPSLFLLF</sequence>
<reference evidence="2 4" key="1">
    <citation type="journal article" date="2008" name="Genome Biol.">
        <title>The genome sequence of the model ascomycete fungus Podospora anserina.</title>
        <authorList>
            <person name="Espagne E."/>
            <person name="Lespinet O."/>
            <person name="Malagnac F."/>
            <person name="Da Silva C."/>
            <person name="Jaillon O."/>
            <person name="Porcel B.M."/>
            <person name="Couloux A."/>
            <person name="Aury J.-M."/>
            <person name="Segurens B."/>
            <person name="Poulain J."/>
            <person name="Anthouard V."/>
            <person name="Grossetete S."/>
            <person name="Khalili H."/>
            <person name="Coppin E."/>
            <person name="Dequard-Chablat M."/>
            <person name="Picard M."/>
            <person name="Contamine V."/>
            <person name="Arnaise S."/>
            <person name="Bourdais A."/>
            <person name="Berteaux-Lecellier V."/>
            <person name="Gautheret D."/>
            <person name="de Vries R.P."/>
            <person name="Battaglia E."/>
            <person name="Coutinho P.M."/>
            <person name="Danchin E.G.J."/>
            <person name="Henrissat B."/>
            <person name="El Khoury R."/>
            <person name="Sainsard-Chanet A."/>
            <person name="Boivin A."/>
            <person name="Pinan-Lucarre B."/>
            <person name="Sellem C.H."/>
            <person name="Debuchy R."/>
            <person name="Wincker P."/>
            <person name="Weissenbach J."/>
            <person name="Silar P."/>
        </authorList>
    </citation>
    <scope>NUCLEOTIDE SEQUENCE [LARGE SCALE GENOMIC DNA]</scope>
    <source>
        <strain evidence="4">S / ATCC MYA-4624 / DSM 980 / FGSC 10383</strain>
        <strain evidence="2">S mat+</strain>
    </source>
</reference>
<dbReference type="VEuPathDB" id="FungiDB:PODANS_1_20310"/>
<dbReference type="Proteomes" id="UP000001197">
    <property type="component" value="Chromosome 1"/>
</dbReference>
<reference evidence="4" key="3">
    <citation type="journal article" date="2014" name="Genetics">
        <title>Maintaining two mating types: Structure of the mating type locus and its role in heterokaryosis in Podospora anserina.</title>
        <authorList>
            <person name="Grognet P."/>
            <person name="Bidard F."/>
            <person name="Kuchly C."/>
            <person name="Tong L.C.H."/>
            <person name="Coppin E."/>
            <person name="Benkhali J.A."/>
            <person name="Couloux A."/>
            <person name="Wincker P."/>
            <person name="Debuchy R."/>
            <person name="Silar P."/>
        </authorList>
    </citation>
    <scope>GENOME REANNOTATION</scope>
    <source>
        <strain evidence="4">S / ATCC MYA-4624 / DSM 980 / FGSC 10383</strain>
    </source>
</reference>
<reference evidence="2" key="2">
    <citation type="submission" date="2008-07" db="EMBL/GenBank/DDBJ databases">
        <authorList>
            <person name="Genoscope - CEA"/>
        </authorList>
    </citation>
    <scope>NUCLEOTIDE SEQUENCE</scope>
    <source>
        <strain evidence="2">S mat+</strain>
    </source>
</reference>
<dbReference type="RefSeq" id="XP_001907495.1">
    <property type="nucleotide sequence ID" value="XM_001907460.1"/>
</dbReference>
<evidence type="ECO:0000256" key="1">
    <source>
        <dbReference type="SAM" id="MobiDB-lite"/>
    </source>
</evidence>
<dbReference type="AlphaFoldDB" id="B2AUU3"/>
<proteinExistence type="predicted"/>
<dbReference type="HOGENOM" id="CLU_1750472_0_0_1"/>
<protein>
    <submittedName>
        <fullName evidence="2">Podospora anserina S mat+ genomic DNA chromosome 1, supercontig 4</fullName>
    </submittedName>
</protein>
<evidence type="ECO:0000313" key="4">
    <source>
        <dbReference type="Proteomes" id="UP000001197"/>
    </source>
</evidence>
<accession>B2AUU3</accession>
<evidence type="ECO:0000313" key="2">
    <source>
        <dbReference type="EMBL" id="CAP68166.1"/>
    </source>
</evidence>
<keyword evidence="4" id="KW-1185">Reference proteome</keyword>
<dbReference type="GeneID" id="6191670"/>
<dbReference type="OrthoDB" id="10560450at2759"/>
<reference evidence="3" key="4">
    <citation type="submission" date="2015-04" db="EMBL/GenBank/DDBJ databases">
        <title>Maintaining two mating types: Structure of the mating type locus and its role in heterokaryosis in Podospora anserina.</title>
        <authorList>
            <person name="Grognet P."/>
            <person name="Bidard F."/>
            <person name="Kuchly C."/>
            <person name="Chan Ho Tong L."/>
            <person name="Coppin E."/>
            <person name="Ait Benkhali J."/>
            <person name="Couloux A."/>
            <person name="Wincker P."/>
            <person name="Debuchy R."/>
            <person name="Silar P."/>
        </authorList>
    </citation>
    <scope>NUCLEOTIDE SEQUENCE</scope>
</reference>
<evidence type="ECO:0000313" key="3">
    <source>
        <dbReference type="EMBL" id="CDP24420.1"/>
    </source>
</evidence>
<dbReference type="EMBL" id="CU633899">
    <property type="protein sequence ID" value="CAP68166.1"/>
    <property type="molecule type" value="Genomic_DNA"/>
</dbReference>
<organism evidence="2">
    <name type="scientific">Podospora anserina (strain S / ATCC MYA-4624 / DSM 980 / FGSC 10383)</name>
    <name type="common">Pleurage anserina</name>
    <dbReference type="NCBI Taxonomy" id="515849"/>
    <lineage>
        <taxon>Eukaryota</taxon>
        <taxon>Fungi</taxon>
        <taxon>Dikarya</taxon>
        <taxon>Ascomycota</taxon>
        <taxon>Pezizomycotina</taxon>
        <taxon>Sordariomycetes</taxon>
        <taxon>Sordariomycetidae</taxon>
        <taxon>Sordariales</taxon>
        <taxon>Podosporaceae</taxon>
        <taxon>Podospora</taxon>
        <taxon>Podospora anserina</taxon>
    </lineage>
</organism>